<feature type="chain" id="PRO_5011628960" evidence="2">
    <location>
        <begin position="30"/>
        <end position="230"/>
    </location>
</feature>
<evidence type="ECO:0000259" key="3">
    <source>
        <dbReference type="PROSITE" id="PS51352"/>
    </source>
</evidence>
<accession>A0A1H9KMU1</accession>
<dbReference type="PANTHER" id="PTHR43640">
    <property type="entry name" value="OS07G0260300 PROTEIN"/>
    <property type="match status" value="1"/>
</dbReference>
<feature type="signal peptide" evidence="2">
    <location>
        <begin position="1"/>
        <end position="29"/>
    </location>
</feature>
<dbReference type="InterPro" id="IPR036249">
    <property type="entry name" value="Thioredoxin-like_sf"/>
</dbReference>
<sequence>MRIIFNLLPLALLLILSACGQTNPAEANAAEVEQTTAPAPAPEKASEPMSGLQIGDVAPDFKLEGIDGEMHSLATMVDANGEKPKGYAVTFTCNTCPYAKMYEPRLVALHEKLSKMGYPLIAIQPNDVELKPGDNLEAMKERAAERGFGFAYVIDADQSVYPQYGASKTPEVYLLDADRVLRYHGAIDDSPQDAEAVTEAYVEMAVAALEKGEDPKPAEVKAIGCGIKAK</sequence>
<dbReference type="OrthoDB" id="9809746at2"/>
<dbReference type="PROSITE" id="PS51352">
    <property type="entry name" value="THIOREDOXIN_2"/>
    <property type="match status" value="1"/>
</dbReference>
<feature type="domain" description="Thioredoxin" evidence="3">
    <location>
        <begin position="52"/>
        <end position="207"/>
    </location>
</feature>
<proteinExistence type="predicted"/>
<evidence type="ECO:0000256" key="1">
    <source>
        <dbReference type="SAM" id="MobiDB-lite"/>
    </source>
</evidence>
<dbReference type="Gene3D" id="3.40.30.10">
    <property type="entry name" value="Glutaredoxin"/>
    <property type="match status" value="1"/>
</dbReference>
<dbReference type="InParanoid" id="A0A1H9KMU1"/>
<dbReference type="EMBL" id="FOFB01000021">
    <property type="protein sequence ID" value="SER00454.1"/>
    <property type="molecule type" value="Genomic_DNA"/>
</dbReference>
<organism evidence="4 5">
    <name type="scientific">Neolewinella agarilytica</name>
    <dbReference type="NCBI Taxonomy" id="478744"/>
    <lineage>
        <taxon>Bacteria</taxon>
        <taxon>Pseudomonadati</taxon>
        <taxon>Bacteroidota</taxon>
        <taxon>Saprospiria</taxon>
        <taxon>Saprospirales</taxon>
        <taxon>Lewinellaceae</taxon>
        <taxon>Neolewinella</taxon>
    </lineage>
</organism>
<keyword evidence="5" id="KW-1185">Reference proteome</keyword>
<dbReference type="RefSeq" id="WP_090170937.1">
    <property type="nucleotide sequence ID" value="NZ_FOFB01000021.1"/>
</dbReference>
<dbReference type="InterPro" id="IPR013766">
    <property type="entry name" value="Thioredoxin_domain"/>
</dbReference>
<dbReference type="PROSITE" id="PS51257">
    <property type="entry name" value="PROKAR_LIPOPROTEIN"/>
    <property type="match status" value="1"/>
</dbReference>
<dbReference type="GO" id="GO:0016209">
    <property type="term" value="F:antioxidant activity"/>
    <property type="evidence" value="ECO:0007669"/>
    <property type="project" value="InterPro"/>
</dbReference>
<reference evidence="5" key="1">
    <citation type="submission" date="2016-10" db="EMBL/GenBank/DDBJ databases">
        <authorList>
            <person name="Varghese N."/>
            <person name="Submissions S."/>
        </authorList>
    </citation>
    <scope>NUCLEOTIDE SEQUENCE [LARGE SCALE GENOMIC DNA]</scope>
    <source>
        <strain evidence="5">DSM 24740</strain>
    </source>
</reference>
<dbReference type="Pfam" id="PF00578">
    <property type="entry name" value="AhpC-TSA"/>
    <property type="match status" value="1"/>
</dbReference>
<evidence type="ECO:0000313" key="5">
    <source>
        <dbReference type="Proteomes" id="UP000199021"/>
    </source>
</evidence>
<dbReference type="SUPFAM" id="SSF52833">
    <property type="entry name" value="Thioredoxin-like"/>
    <property type="match status" value="1"/>
</dbReference>
<dbReference type="CDD" id="cd02969">
    <property type="entry name" value="PRX_like1"/>
    <property type="match status" value="1"/>
</dbReference>
<dbReference type="PANTHER" id="PTHR43640:SF1">
    <property type="entry name" value="THIOREDOXIN-DEPENDENT PEROXIREDOXIN"/>
    <property type="match status" value="1"/>
</dbReference>
<dbReference type="InterPro" id="IPR000866">
    <property type="entry name" value="AhpC/TSA"/>
</dbReference>
<name>A0A1H9KMU1_9BACT</name>
<evidence type="ECO:0000313" key="4">
    <source>
        <dbReference type="EMBL" id="SER00454.1"/>
    </source>
</evidence>
<dbReference type="Proteomes" id="UP000199021">
    <property type="component" value="Unassembled WGS sequence"/>
</dbReference>
<dbReference type="STRING" id="478744.SAMN05444359_12135"/>
<protein>
    <submittedName>
        <fullName evidence="4">Peroxiredoxin</fullName>
    </submittedName>
</protein>
<dbReference type="InterPro" id="IPR047262">
    <property type="entry name" value="PRX-like1"/>
</dbReference>
<dbReference type="GO" id="GO:0016491">
    <property type="term" value="F:oxidoreductase activity"/>
    <property type="evidence" value="ECO:0007669"/>
    <property type="project" value="InterPro"/>
</dbReference>
<gene>
    <name evidence="4" type="ORF">SAMN05444359_12135</name>
</gene>
<feature type="compositionally biased region" description="Low complexity" evidence="1">
    <location>
        <begin position="29"/>
        <end position="38"/>
    </location>
</feature>
<dbReference type="AlphaFoldDB" id="A0A1H9KMU1"/>
<feature type="region of interest" description="Disordered" evidence="1">
    <location>
        <begin position="27"/>
        <end position="51"/>
    </location>
</feature>
<keyword evidence="2" id="KW-0732">Signal</keyword>
<evidence type="ECO:0000256" key="2">
    <source>
        <dbReference type="SAM" id="SignalP"/>
    </source>
</evidence>